<evidence type="ECO:0000256" key="4">
    <source>
        <dbReference type="ARBA" id="ARBA00023157"/>
    </source>
</evidence>
<keyword evidence="2" id="KW-0646">Protease inhibitor</keyword>
<evidence type="ECO:0000259" key="6">
    <source>
        <dbReference type="SMART" id="SM00181"/>
    </source>
</evidence>
<keyword evidence="8" id="KW-1185">Reference proteome</keyword>
<evidence type="ECO:0000256" key="2">
    <source>
        <dbReference type="ARBA" id="ARBA00022690"/>
    </source>
</evidence>
<name>A0A921ZFX9_MANSE</name>
<evidence type="ECO:0000256" key="3">
    <source>
        <dbReference type="ARBA" id="ARBA00022900"/>
    </source>
</evidence>
<dbReference type="Gene3D" id="2.10.25.10">
    <property type="entry name" value="Laminin"/>
    <property type="match status" value="16"/>
</dbReference>
<keyword evidence="5" id="KW-0732">Signal</keyword>
<dbReference type="Pfam" id="PF01826">
    <property type="entry name" value="TIL"/>
    <property type="match status" value="8"/>
</dbReference>
<sequence>MMVVWFGVLTLVAAADADGVESFAIADATYCSTNETFATCKVDCPSVYCPVNDDRARVACAVAYPCPPGCICNANYRRLSPADDKCILASDCPPVKCKRPNEIWNSCPPNCLTERCDDIGRNQTSCPLPQYCDPQCVCKPGFYRNDRDICVPVAECRKCPANAIFKKCPSPCPATCDNPTGDRPCSRACEEYGCECKPGYVLFKGKCISLQKCPAAKSCQKNETFAACKVNCPTDFCPVNDNRASVACSVVYPCPPGCICKANHRRLSQADDKCILASDCPPVKCKRPNEIWNSCPPNCLADRCDDIDRNQTSCSLSQYCDPQCVCKPGFYRNDSDICVPAAECRKCPANAIFKKCPSPCPGTCDNPSGDRRCERACLEYGCECKPGYVLSNGKCILLKECPAAKLCKKNETFAACKAECPNSYCPENDIRAIIACDPPYPCRSGCICQANHRRLRSNNDRCILASDCPSLKCKRPNEEWNRCPSNCLAERCEDIYRNQTECNKSYSYCDPKCVCKQGFYRNSSDVCVPAAECAKKCSIKPECRPTCAVPNPPNCTYTQPSDTNIDGCQCQEGYILSKTDGECIKIELCPANLGCNGDPNAVVRQCPLPCPSTCDAPNATPCKRKCDNVGCECSSGFLLSKTSGKCIRPEECEGGNPCGQNEIFVQCKSDCDYDYCPKDDSLQPIACEYPPAVPCYSGCICNLNHKRKSREDQRCIVSSDCPPVNCTREHEVWNPCPSECSSGYCDSVDTADYPCNTLLLNCQPRCTCMKNYFRNASDVCISADECRKIYPQNDTTPSLQCGFNEVPSDCKIACPPQTCDSIFTSYDCPKNASCESGCNCLDEHLRNGSGICVPSNECFTQPSCPIPSECRRTCAVPNPPNCPENKPSATNVDGCQCKSGYVLSDTEGECIEVEKCPRNLSCNGDPHALITKCPWPCPSTCVAPNTIQCRKACLDVGCQCEPGYLLSKLNGKCILPEECPNGNPCGDNGYFSDCGFKCPNQYCPEDDSLVKYACKPGRPCPPGCRCKDNYKFRSYENESCVLARDCPRVNCTRPSEVWKSCPLIEYCRDIDSAVLCSDTSENDCQPRCVCIDGNYRDENDNCVPEEECKKQDSTRK</sequence>
<dbReference type="InterPro" id="IPR000742">
    <property type="entry name" value="EGF"/>
</dbReference>
<dbReference type="InterPro" id="IPR036084">
    <property type="entry name" value="Ser_inhib-like_sf"/>
</dbReference>
<dbReference type="PANTHER" id="PTHR23259:SF70">
    <property type="entry name" value="ACCESSORY GLAND PROTEIN ACP62F-RELATED"/>
    <property type="match status" value="1"/>
</dbReference>
<dbReference type="AlphaFoldDB" id="A0A921ZFX9"/>
<dbReference type="InterPro" id="IPR002919">
    <property type="entry name" value="TIL_dom"/>
</dbReference>
<feature type="domain" description="EGF-like" evidence="6">
    <location>
        <begin position="355"/>
        <end position="396"/>
    </location>
</feature>
<dbReference type="SMART" id="SM00181">
    <property type="entry name" value="EGF"/>
    <property type="match status" value="8"/>
</dbReference>
<feature type="domain" description="EGF-like" evidence="6">
    <location>
        <begin position="932"/>
        <end position="974"/>
    </location>
</feature>
<feature type="domain" description="EGF-like" evidence="6">
    <location>
        <begin position="613"/>
        <end position="647"/>
    </location>
</feature>
<feature type="domain" description="EGF-like" evidence="6">
    <location>
        <begin position="106"/>
        <end position="151"/>
    </location>
</feature>
<dbReference type="GO" id="GO:0004867">
    <property type="term" value="F:serine-type endopeptidase inhibitor activity"/>
    <property type="evidence" value="ECO:0007669"/>
    <property type="project" value="UniProtKB-KW"/>
</dbReference>
<organism evidence="7 8">
    <name type="scientific">Manduca sexta</name>
    <name type="common">Tobacco hawkmoth</name>
    <name type="synonym">Tobacco hornworm</name>
    <dbReference type="NCBI Taxonomy" id="7130"/>
    <lineage>
        <taxon>Eukaryota</taxon>
        <taxon>Metazoa</taxon>
        <taxon>Ecdysozoa</taxon>
        <taxon>Arthropoda</taxon>
        <taxon>Hexapoda</taxon>
        <taxon>Insecta</taxon>
        <taxon>Pterygota</taxon>
        <taxon>Neoptera</taxon>
        <taxon>Endopterygota</taxon>
        <taxon>Lepidoptera</taxon>
        <taxon>Glossata</taxon>
        <taxon>Ditrysia</taxon>
        <taxon>Bombycoidea</taxon>
        <taxon>Sphingidae</taxon>
        <taxon>Sphinginae</taxon>
        <taxon>Sphingini</taxon>
        <taxon>Manduca</taxon>
    </lineage>
</organism>
<accession>A0A921ZFX9</accession>
<feature type="domain" description="EGF-like" evidence="6">
    <location>
        <begin position="294"/>
        <end position="339"/>
    </location>
</feature>
<dbReference type="FunFam" id="2.10.25.10:FF:000055">
    <property type="entry name" value="alpha-tectorin isoform X1"/>
    <property type="match status" value="1"/>
</dbReference>
<evidence type="ECO:0000256" key="5">
    <source>
        <dbReference type="SAM" id="SignalP"/>
    </source>
</evidence>
<feature type="domain" description="EGF-like" evidence="6">
    <location>
        <begin position="482"/>
        <end position="528"/>
    </location>
</feature>
<evidence type="ECO:0000313" key="8">
    <source>
        <dbReference type="Proteomes" id="UP000791440"/>
    </source>
</evidence>
<comment type="caution">
    <text evidence="7">The sequence shown here is derived from an EMBL/GenBank/DDBJ whole genome shotgun (WGS) entry which is preliminary data.</text>
</comment>
<evidence type="ECO:0000256" key="1">
    <source>
        <dbReference type="ARBA" id="ARBA00007611"/>
    </source>
</evidence>
<keyword evidence="3" id="KW-0722">Serine protease inhibitor</keyword>
<feature type="signal peptide" evidence="5">
    <location>
        <begin position="1"/>
        <end position="17"/>
    </location>
</feature>
<proteinExistence type="inferred from homology"/>
<dbReference type="PANTHER" id="PTHR23259">
    <property type="entry name" value="RIDDLE"/>
    <property type="match status" value="1"/>
</dbReference>
<reference evidence="7" key="1">
    <citation type="journal article" date="2016" name="Insect Biochem. Mol. Biol.">
        <title>Multifaceted biological insights from a draft genome sequence of the tobacco hornworm moth, Manduca sexta.</title>
        <authorList>
            <person name="Kanost M.R."/>
            <person name="Arrese E.L."/>
            <person name="Cao X."/>
            <person name="Chen Y.R."/>
            <person name="Chellapilla S."/>
            <person name="Goldsmith M.R."/>
            <person name="Grosse-Wilde E."/>
            <person name="Heckel D.G."/>
            <person name="Herndon N."/>
            <person name="Jiang H."/>
            <person name="Papanicolaou A."/>
            <person name="Qu J."/>
            <person name="Soulages J.L."/>
            <person name="Vogel H."/>
            <person name="Walters J."/>
            <person name="Waterhouse R.M."/>
            <person name="Ahn S.J."/>
            <person name="Almeida F.C."/>
            <person name="An C."/>
            <person name="Aqrawi P."/>
            <person name="Bretschneider A."/>
            <person name="Bryant W.B."/>
            <person name="Bucks S."/>
            <person name="Chao H."/>
            <person name="Chevignon G."/>
            <person name="Christen J.M."/>
            <person name="Clarke D.F."/>
            <person name="Dittmer N.T."/>
            <person name="Ferguson L.C.F."/>
            <person name="Garavelou S."/>
            <person name="Gordon K.H.J."/>
            <person name="Gunaratna R.T."/>
            <person name="Han Y."/>
            <person name="Hauser F."/>
            <person name="He Y."/>
            <person name="Heidel-Fischer H."/>
            <person name="Hirsh A."/>
            <person name="Hu Y."/>
            <person name="Jiang H."/>
            <person name="Kalra D."/>
            <person name="Klinner C."/>
            <person name="Konig C."/>
            <person name="Kovar C."/>
            <person name="Kroll A.R."/>
            <person name="Kuwar S.S."/>
            <person name="Lee S.L."/>
            <person name="Lehman R."/>
            <person name="Li K."/>
            <person name="Li Z."/>
            <person name="Liang H."/>
            <person name="Lovelace S."/>
            <person name="Lu Z."/>
            <person name="Mansfield J.H."/>
            <person name="McCulloch K.J."/>
            <person name="Mathew T."/>
            <person name="Morton B."/>
            <person name="Muzny D.M."/>
            <person name="Neunemann D."/>
            <person name="Ongeri F."/>
            <person name="Pauchet Y."/>
            <person name="Pu L.L."/>
            <person name="Pyrousis I."/>
            <person name="Rao X.J."/>
            <person name="Redding A."/>
            <person name="Roesel C."/>
            <person name="Sanchez-Gracia A."/>
            <person name="Schaack S."/>
            <person name="Shukla A."/>
            <person name="Tetreau G."/>
            <person name="Wang Y."/>
            <person name="Xiong G.H."/>
            <person name="Traut W."/>
            <person name="Walsh T.K."/>
            <person name="Worley K.C."/>
            <person name="Wu D."/>
            <person name="Wu W."/>
            <person name="Wu Y.Q."/>
            <person name="Zhang X."/>
            <person name="Zou Z."/>
            <person name="Zucker H."/>
            <person name="Briscoe A.D."/>
            <person name="Burmester T."/>
            <person name="Clem R.J."/>
            <person name="Feyereisen R."/>
            <person name="Grimmelikhuijzen C.J.P."/>
            <person name="Hamodrakas S.J."/>
            <person name="Hansson B.S."/>
            <person name="Huguet E."/>
            <person name="Jermiin L.S."/>
            <person name="Lan Q."/>
            <person name="Lehman H.K."/>
            <person name="Lorenzen M."/>
            <person name="Merzendorfer H."/>
            <person name="Michalopoulos I."/>
            <person name="Morton D.B."/>
            <person name="Muthukrishnan S."/>
            <person name="Oakeshott J.G."/>
            <person name="Palmer W."/>
            <person name="Park Y."/>
            <person name="Passarelli A.L."/>
            <person name="Rozas J."/>
            <person name="Schwartz L.M."/>
            <person name="Smith W."/>
            <person name="Southgate A."/>
            <person name="Vilcinskas A."/>
            <person name="Vogt R."/>
            <person name="Wang P."/>
            <person name="Werren J."/>
            <person name="Yu X.Q."/>
            <person name="Zhou J.J."/>
            <person name="Brown S.J."/>
            <person name="Scherer S.E."/>
            <person name="Richards S."/>
            <person name="Blissard G.W."/>
        </authorList>
    </citation>
    <scope>NUCLEOTIDE SEQUENCE</scope>
</reference>
<dbReference type="CDD" id="cd19941">
    <property type="entry name" value="TIL"/>
    <property type="match status" value="6"/>
</dbReference>
<gene>
    <name evidence="7" type="ORF">O3G_MSEX010184</name>
</gene>
<dbReference type="Proteomes" id="UP000791440">
    <property type="component" value="Unassembled WGS sequence"/>
</dbReference>
<dbReference type="InterPro" id="IPR051368">
    <property type="entry name" value="SerProtInhib-TIL_Domain"/>
</dbReference>
<feature type="chain" id="PRO_5036920539" description="EGF-like domain-containing protein" evidence="5">
    <location>
        <begin position="18"/>
        <end position="1116"/>
    </location>
</feature>
<keyword evidence="4" id="KW-1015">Disulfide bond</keyword>
<protein>
    <recommendedName>
        <fullName evidence="6">EGF-like domain-containing protein</fullName>
    </recommendedName>
</protein>
<evidence type="ECO:0000313" key="7">
    <source>
        <dbReference type="EMBL" id="KAG6457227.1"/>
    </source>
</evidence>
<reference evidence="7" key="2">
    <citation type="submission" date="2020-12" db="EMBL/GenBank/DDBJ databases">
        <authorList>
            <person name="Kanost M."/>
        </authorList>
    </citation>
    <scope>NUCLEOTIDE SEQUENCE</scope>
</reference>
<feature type="domain" description="EGF-like" evidence="6">
    <location>
        <begin position="59"/>
        <end position="87"/>
    </location>
</feature>
<feature type="domain" description="EGF-like" evidence="6">
    <location>
        <begin position="175"/>
        <end position="208"/>
    </location>
</feature>
<comment type="similarity">
    <text evidence="1">Belongs to the serine protease inhibitor-like (TIL domain-containing) family.</text>
</comment>
<dbReference type="EMBL" id="JH668539">
    <property type="protein sequence ID" value="KAG6457227.1"/>
    <property type="molecule type" value="Genomic_DNA"/>
</dbReference>
<dbReference type="SUPFAM" id="SSF57567">
    <property type="entry name" value="Serine protease inhibitors"/>
    <property type="match status" value="7"/>
</dbReference>